<dbReference type="SMART" id="SM00175">
    <property type="entry name" value="RAB"/>
    <property type="match status" value="1"/>
</dbReference>
<dbReference type="SMART" id="SM00176">
    <property type="entry name" value="RAN"/>
    <property type="match status" value="1"/>
</dbReference>
<dbReference type="InterPro" id="IPR027417">
    <property type="entry name" value="P-loop_NTPase"/>
</dbReference>
<dbReference type="FunFam" id="3.40.50.300:FF:000808">
    <property type="entry name" value="Small GTP-binding protein, putative"/>
    <property type="match status" value="1"/>
</dbReference>
<accession>A0A0V0QMJ6</accession>
<evidence type="ECO:0000313" key="3">
    <source>
        <dbReference type="EMBL" id="KRX03367.1"/>
    </source>
</evidence>
<dbReference type="OMA" id="LEIINMM"/>
<dbReference type="PROSITE" id="PS51421">
    <property type="entry name" value="RAS"/>
    <property type="match status" value="1"/>
</dbReference>
<feature type="region of interest" description="Disordered" evidence="2">
    <location>
        <begin position="217"/>
        <end position="261"/>
    </location>
</feature>
<dbReference type="Pfam" id="PF00071">
    <property type="entry name" value="Ras"/>
    <property type="match status" value="1"/>
</dbReference>
<gene>
    <name evidence="3" type="ORF">PPERSA_12646</name>
</gene>
<evidence type="ECO:0000256" key="1">
    <source>
        <dbReference type="ARBA" id="ARBA00006270"/>
    </source>
</evidence>
<dbReference type="SMART" id="SM00174">
    <property type="entry name" value="RHO"/>
    <property type="match status" value="1"/>
</dbReference>
<dbReference type="NCBIfam" id="TIGR00231">
    <property type="entry name" value="small_GTP"/>
    <property type="match status" value="1"/>
</dbReference>
<keyword evidence="3" id="KW-0378">Hydrolase</keyword>
<dbReference type="InParanoid" id="A0A0V0QMJ6"/>
<dbReference type="GO" id="GO:0005525">
    <property type="term" value="F:GTP binding"/>
    <property type="evidence" value="ECO:0007669"/>
    <property type="project" value="InterPro"/>
</dbReference>
<dbReference type="SUPFAM" id="SSF52540">
    <property type="entry name" value="P-loop containing nucleoside triphosphate hydrolases"/>
    <property type="match status" value="1"/>
</dbReference>
<dbReference type="InterPro" id="IPR050209">
    <property type="entry name" value="Rab_GTPases_membrane_traffic"/>
</dbReference>
<comment type="caution">
    <text evidence="3">The sequence shown here is derived from an EMBL/GenBank/DDBJ whole genome shotgun (WGS) entry which is preliminary data.</text>
</comment>
<dbReference type="GO" id="GO:0003924">
    <property type="term" value="F:GTPase activity"/>
    <property type="evidence" value="ECO:0007669"/>
    <property type="project" value="InterPro"/>
</dbReference>
<dbReference type="InterPro" id="IPR001806">
    <property type="entry name" value="Small_GTPase"/>
</dbReference>
<sequence>MNQNDPSHLYKVVLVGDAAVGKTHLVNRFIKDEEPQSTIPTIGVEFATKTVPLKDGGQIKAQIWDTAGQEKYRSITSAHYRNAVGGILVFDITKEKSFHNIGKWLEELKTHSSEDIILILVGNKLDLVQENPQMRKISYEQAEQFAKENNMLYEESSAYSYQQTSSAFEKLIEEIYEYKMRQFNSTTMTNQTDFNYSNFNSKNQSYIQEQLIINSSSHQKKYQNGKQQSSFNQSNQKFTNNPHLKLDQKPKQQKNQAEQCC</sequence>
<dbReference type="InterPro" id="IPR005225">
    <property type="entry name" value="Small_GTP-bd"/>
</dbReference>
<dbReference type="Proteomes" id="UP000054937">
    <property type="component" value="Unassembled WGS sequence"/>
</dbReference>
<dbReference type="PRINTS" id="PR00449">
    <property type="entry name" value="RASTRNSFRMNG"/>
</dbReference>
<reference evidence="3 4" key="1">
    <citation type="journal article" date="2015" name="Sci. Rep.">
        <title>Genome of the facultative scuticociliatosis pathogen Pseudocohnilembus persalinus provides insight into its virulence through horizontal gene transfer.</title>
        <authorList>
            <person name="Xiong J."/>
            <person name="Wang G."/>
            <person name="Cheng J."/>
            <person name="Tian M."/>
            <person name="Pan X."/>
            <person name="Warren A."/>
            <person name="Jiang C."/>
            <person name="Yuan D."/>
            <person name="Miao W."/>
        </authorList>
    </citation>
    <scope>NUCLEOTIDE SEQUENCE [LARGE SCALE GENOMIC DNA]</scope>
    <source>
        <strain evidence="3">36N120E</strain>
    </source>
</reference>
<dbReference type="PROSITE" id="PS51419">
    <property type="entry name" value="RAB"/>
    <property type="match status" value="1"/>
</dbReference>
<feature type="compositionally biased region" description="Low complexity" evidence="2">
    <location>
        <begin position="224"/>
        <end position="241"/>
    </location>
</feature>
<dbReference type="OrthoDB" id="296403at2759"/>
<name>A0A0V0QMJ6_PSEPJ</name>
<dbReference type="PANTHER" id="PTHR47979">
    <property type="entry name" value="DRAB11-RELATED"/>
    <property type="match status" value="1"/>
</dbReference>
<organism evidence="3 4">
    <name type="scientific">Pseudocohnilembus persalinus</name>
    <name type="common">Ciliate</name>
    <dbReference type="NCBI Taxonomy" id="266149"/>
    <lineage>
        <taxon>Eukaryota</taxon>
        <taxon>Sar</taxon>
        <taxon>Alveolata</taxon>
        <taxon>Ciliophora</taxon>
        <taxon>Intramacronucleata</taxon>
        <taxon>Oligohymenophorea</taxon>
        <taxon>Scuticociliatia</taxon>
        <taxon>Philasterida</taxon>
        <taxon>Pseudocohnilembidae</taxon>
        <taxon>Pseudocohnilembus</taxon>
    </lineage>
</organism>
<dbReference type="EMBL" id="LDAU01000133">
    <property type="protein sequence ID" value="KRX03367.1"/>
    <property type="molecule type" value="Genomic_DNA"/>
</dbReference>
<evidence type="ECO:0000313" key="4">
    <source>
        <dbReference type="Proteomes" id="UP000054937"/>
    </source>
</evidence>
<keyword evidence="4" id="KW-1185">Reference proteome</keyword>
<dbReference type="AlphaFoldDB" id="A0A0V0QMJ6"/>
<protein>
    <submittedName>
        <fullName evidence="3">p-loop containing nucleoside triphosphate hydrolase</fullName>
    </submittedName>
</protein>
<dbReference type="PROSITE" id="PS51420">
    <property type="entry name" value="RHO"/>
    <property type="match status" value="1"/>
</dbReference>
<comment type="similarity">
    <text evidence="1">Belongs to the small GTPase superfamily. Rab family.</text>
</comment>
<dbReference type="SMART" id="SM00173">
    <property type="entry name" value="RAS"/>
    <property type="match status" value="1"/>
</dbReference>
<proteinExistence type="inferred from homology"/>
<dbReference type="Gene3D" id="3.40.50.300">
    <property type="entry name" value="P-loop containing nucleotide triphosphate hydrolases"/>
    <property type="match status" value="1"/>
</dbReference>
<evidence type="ECO:0000256" key="2">
    <source>
        <dbReference type="SAM" id="MobiDB-lite"/>
    </source>
</evidence>